<dbReference type="AlphaFoldDB" id="A0A5C5PL98"/>
<organism evidence="1 2">
    <name type="scientific">Pseudomonas grimontii</name>
    <dbReference type="NCBI Taxonomy" id="129847"/>
    <lineage>
        <taxon>Bacteria</taxon>
        <taxon>Pseudomonadati</taxon>
        <taxon>Pseudomonadota</taxon>
        <taxon>Gammaproteobacteria</taxon>
        <taxon>Pseudomonadales</taxon>
        <taxon>Pseudomonadaceae</taxon>
        <taxon>Pseudomonas</taxon>
    </lineage>
</organism>
<gene>
    <name evidence="1" type="ORF">FIV39_09395</name>
</gene>
<reference evidence="1 2" key="1">
    <citation type="submission" date="2019-06" db="EMBL/GenBank/DDBJ databases">
        <title>Pseudomonas bimorpha sp. nov. isolated from bovine raw milk and skim milk concentrate.</title>
        <authorList>
            <person name="Hofmann K."/>
            <person name="Huptas C."/>
            <person name="Doll E."/>
            <person name="Scherer S."/>
            <person name="Wenning M."/>
        </authorList>
    </citation>
    <scope>NUCLEOTIDE SEQUENCE [LARGE SCALE GENOMIC DNA]</scope>
    <source>
        <strain evidence="1 2">DSM 17515</strain>
    </source>
</reference>
<dbReference type="Proteomes" id="UP000317267">
    <property type="component" value="Unassembled WGS sequence"/>
</dbReference>
<accession>A0A5C5PL98</accession>
<dbReference type="OrthoDB" id="7025396at2"/>
<proteinExistence type="predicted"/>
<name>A0A5C5PL98_9PSED</name>
<dbReference type="EMBL" id="VFES01000004">
    <property type="protein sequence ID" value="TWR67742.1"/>
    <property type="molecule type" value="Genomic_DNA"/>
</dbReference>
<evidence type="ECO:0000313" key="1">
    <source>
        <dbReference type="EMBL" id="TWR67742.1"/>
    </source>
</evidence>
<comment type="caution">
    <text evidence="1">The sequence shown here is derived from an EMBL/GenBank/DDBJ whole genome shotgun (WGS) entry which is preliminary data.</text>
</comment>
<protein>
    <submittedName>
        <fullName evidence="1">Uncharacterized protein</fullName>
    </submittedName>
</protein>
<sequence length="61" mass="6206">MRGCGRSLTRSLGVQVKFGGVGDGMNDGSRAGVEQVRANCERSSGIVGLCTIHQCVAGLPG</sequence>
<evidence type="ECO:0000313" key="2">
    <source>
        <dbReference type="Proteomes" id="UP000317267"/>
    </source>
</evidence>